<keyword evidence="2" id="KW-0413">Isomerase</keyword>
<dbReference type="CDD" id="cd06558">
    <property type="entry name" value="crotonase-like"/>
    <property type="match status" value="1"/>
</dbReference>
<proteinExistence type="inferred from homology"/>
<protein>
    <submittedName>
        <fullName evidence="2">Enoyl-CoA hydratase/isomerase family protein</fullName>
    </submittedName>
</protein>
<dbReference type="PANTHER" id="PTHR43459">
    <property type="entry name" value="ENOYL-COA HYDRATASE"/>
    <property type="match status" value="1"/>
</dbReference>
<dbReference type="InterPro" id="IPR014748">
    <property type="entry name" value="Enoyl-CoA_hydra_C"/>
</dbReference>
<sequence length="258" mass="26955">MREIRYEVADGIATLTIDRPDKLGAMTYAMLDAFAGHVAEAGADPRVTVLLVTGVPGSFCSGIDLADLASRSPADRGRPDGDGGGGVPLLMGFPKPVVAAVDGMAVGMGAEFATQADLRVVSTRARFRWNFVHRGLVADTGAGTWLLPRQIGMGPALRLLYTGDDLAAEEALSLGFATSVHEPEDLPDAARALAATIATASPFALTRTKRLVLDGTTTDLAGHVTATGVAIHECFASADHAEGVAAFLEKRRPRFTGR</sequence>
<dbReference type="InterPro" id="IPR001753">
    <property type="entry name" value="Enoyl-CoA_hydra/iso"/>
</dbReference>
<organism evidence="2 3">
    <name type="scientific">Actinomadura craniellae</name>
    <dbReference type="NCBI Taxonomy" id="2231787"/>
    <lineage>
        <taxon>Bacteria</taxon>
        <taxon>Bacillati</taxon>
        <taxon>Actinomycetota</taxon>
        <taxon>Actinomycetes</taxon>
        <taxon>Streptosporangiales</taxon>
        <taxon>Thermomonosporaceae</taxon>
        <taxon>Actinomadura</taxon>
    </lineage>
</organism>
<dbReference type="Gene3D" id="1.10.12.10">
    <property type="entry name" value="Lyase 2-enoyl-coa Hydratase, Chain A, domain 2"/>
    <property type="match status" value="1"/>
</dbReference>
<keyword evidence="3" id="KW-1185">Reference proteome</keyword>
<evidence type="ECO:0000313" key="2">
    <source>
        <dbReference type="EMBL" id="RAY11900.1"/>
    </source>
</evidence>
<accession>A0A365GYH9</accession>
<evidence type="ECO:0000256" key="1">
    <source>
        <dbReference type="ARBA" id="ARBA00005254"/>
    </source>
</evidence>
<evidence type="ECO:0000313" key="3">
    <source>
        <dbReference type="Proteomes" id="UP000251891"/>
    </source>
</evidence>
<dbReference type="InterPro" id="IPR029045">
    <property type="entry name" value="ClpP/crotonase-like_dom_sf"/>
</dbReference>
<comment type="similarity">
    <text evidence="1">Belongs to the enoyl-CoA hydratase/isomerase family.</text>
</comment>
<dbReference type="OrthoDB" id="5291143at2"/>
<gene>
    <name evidence="2" type="ORF">DPM19_28460</name>
</gene>
<dbReference type="Pfam" id="PF00378">
    <property type="entry name" value="ECH_1"/>
    <property type="match status" value="1"/>
</dbReference>
<dbReference type="GO" id="GO:0016853">
    <property type="term" value="F:isomerase activity"/>
    <property type="evidence" value="ECO:0007669"/>
    <property type="project" value="UniProtKB-KW"/>
</dbReference>
<name>A0A365GYH9_9ACTN</name>
<dbReference type="PANTHER" id="PTHR43459:SF1">
    <property type="entry name" value="EG:BACN32G11.4 PROTEIN"/>
    <property type="match status" value="1"/>
</dbReference>
<dbReference type="EMBL" id="QLYX01000016">
    <property type="protein sequence ID" value="RAY11900.1"/>
    <property type="molecule type" value="Genomic_DNA"/>
</dbReference>
<comment type="caution">
    <text evidence="2">The sequence shown here is derived from an EMBL/GenBank/DDBJ whole genome shotgun (WGS) entry which is preliminary data.</text>
</comment>
<dbReference type="Gene3D" id="3.90.226.10">
    <property type="entry name" value="2-enoyl-CoA Hydratase, Chain A, domain 1"/>
    <property type="match status" value="1"/>
</dbReference>
<reference evidence="2 3" key="1">
    <citation type="submission" date="2018-06" db="EMBL/GenBank/DDBJ databases">
        <title>Actinomadura craniellae sp. nov. isolated from marine sponge Craniella sp.</title>
        <authorList>
            <person name="Li L."/>
            <person name="Xu Q.H."/>
            <person name="Lin H.W."/>
            <person name="Lu Y.H."/>
        </authorList>
    </citation>
    <scope>NUCLEOTIDE SEQUENCE [LARGE SCALE GENOMIC DNA]</scope>
    <source>
        <strain evidence="2 3">LHW63021</strain>
    </source>
</reference>
<dbReference type="Proteomes" id="UP000251891">
    <property type="component" value="Unassembled WGS sequence"/>
</dbReference>
<dbReference type="SUPFAM" id="SSF52096">
    <property type="entry name" value="ClpP/crotonase"/>
    <property type="match status" value="1"/>
</dbReference>
<dbReference type="RefSeq" id="WP_111871132.1">
    <property type="nucleotide sequence ID" value="NZ_QLYX01000016.1"/>
</dbReference>
<dbReference type="AlphaFoldDB" id="A0A365GYH9"/>